<accession>A0A2J0LLD5</accession>
<dbReference type="Gene3D" id="3.30.750.200">
    <property type="match status" value="1"/>
</dbReference>
<keyword evidence="3" id="KW-0479">Metal-binding</keyword>
<sequence length="180" mass="20106">TITVNMLKHMKSVGCWSVDFGIESGNDNILKAISKGITVKTASEAIKMVKRAGMEVRAFFILGFPGETEETVKDTVDFALSSGIDYATFYLPQAYPGTRLYEIAKGEDALEADYSKYLITGKVASYVNRNIGLNKLQSFQRQAYASFYKRPSYIAGRISKIRTLEDIKRYLSALSILKIN</sequence>
<dbReference type="SUPFAM" id="SSF102114">
    <property type="entry name" value="Radical SAM enzymes"/>
    <property type="match status" value="1"/>
</dbReference>
<evidence type="ECO:0000256" key="1">
    <source>
        <dbReference type="ARBA" id="ARBA00001966"/>
    </source>
</evidence>
<feature type="domain" description="Radical SAM core" evidence="6">
    <location>
        <begin position="1"/>
        <end position="130"/>
    </location>
</feature>
<feature type="non-terminal residue" evidence="7">
    <location>
        <position position="1"/>
    </location>
</feature>
<dbReference type="InterPro" id="IPR058240">
    <property type="entry name" value="rSAM_sf"/>
</dbReference>
<keyword evidence="2" id="KW-0949">S-adenosyl-L-methionine</keyword>
<dbReference type="PANTHER" id="PTHR43409">
    <property type="entry name" value="ANAEROBIC MAGNESIUM-PROTOPORPHYRIN IX MONOMETHYL ESTER CYCLASE-RELATED"/>
    <property type="match status" value="1"/>
</dbReference>
<evidence type="ECO:0000256" key="4">
    <source>
        <dbReference type="ARBA" id="ARBA00023004"/>
    </source>
</evidence>
<dbReference type="PROSITE" id="PS51918">
    <property type="entry name" value="RADICAL_SAM"/>
    <property type="match status" value="1"/>
</dbReference>
<dbReference type="Pfam" id="PF04055">
    <property type="entry name" value="Radical_SAM"/>
    <property type="match status" value="1"/>
</dbReference>
<evidence type="ECO:0000256" key="3">
    <source>
        <dbReference type="ARBA" id="ARBA00022723"/>
    </source>
</evidence>
<dbReference type="GO" id="GO:0046872">
    <property type="term" value="F:metal ion binding"/>
    <property type="evidence" value="ECO:0007669"/>
    <property type="project" value="UniProtKB-KW"/>
</dbReference>
<evidence type="ECO:0000313" key="8">
    <source>
        <dbReference type="Proteomes" id="UP000231267"/>
    </source>
</evidence>
<evidence type="ECO:0000256" key="2">
    <source>
        <dbReference type="ARBA" id="ARBA00022691"/>
    </source>
</evidence>
<keyword evidence="4" id="KW-0408">Iron</keyword>
<dbReference type="GO" id="GO:0003824">
    <property type="term" value="F:catalytic activity"/>
    <property type="evidence" value="ECO:0007669"/>
    <property type="project" value="InterPro"/>
</dbReference>
<dbReference type="Proteomes" id="UP000231267">
    <property type="component" value="Unassembled WGS sequence"/>
</dbReference>
<name>A0A2J0LLD5_9BACT</name>
<evidence type="ECO:0000259" key="6">
    <source>
        <dbReference type="PROSITE" id="PS51918"/>
    </source>
</evidence>
<evidence type="ECO:0000256" key="5">
    <source>
        <dbReference type="ARBA" id="ARBA00023014"/>
    </source>
</evidence>
<dbReference type="InterPro" id="IPR007197">
    <property type="entry name" value="rSAM"/>
</dbReference>
<protein>
    <recommendedName>
        <fullName evidence="6">Radical SAM core domain-containing protein</fullName>
    </recommendedName>
</protein>
<comment type="cofactor">
    <cofactor evidence="1">
        <name>[4Fe-4S] cluster</name>
        <dbReference type="ChEBI" id="CHEBI:49883"/>
    </cofactor>
</comment>
<proteinExistence type="predicted"/>
<dbReference type="AlphaFoldDB" id="A0A2J0LLD5"/>
<dbReference type="InterPro" id="IPR051198">
    <property type="entry name" value="BchE-like"/>
</dbReference>
<comment type="caution">
    <text evidence="7">The sequence shown here is derived from an EMBL/GenBank/DDBJ whole genome shotgun (WGS) entry which is preliminary data.</text>
</comment>
<reference evidence="7 8" key="1">
    <citation type="submission" date="2017-09" db="EMBL/GenBank/DDBJ databases">
        <title>Depth-based differentiation of microbial function through sediment-hosted aquifers and enrichment of novel symbionts in the deep terrestrial subsurface.</title>
        <authorList>
            <person name="Probst A.J."/>
            <person name="Ladd B."/>
            <person name="Jarett J.K."/>
            <person name="Geller-Mcgrath D.E."/>
            <person name="Sieber C.M."/>
            <person name="Emerson J.B."/>
            <person name="Anantharaman K."/>
            <person name="Thomas B.C."/>
            <person name="Malmstrom R."/>
            <person name="Stieglmeier M."/>
            <person name="Klingl A."/>
            <person name="Woyke T."/>
            <person name="Ryan C.M."/>
            <person name="Banfield J.F."/>
        </authorList>
    </citation>
    <scope>NUCLEOTIDE SEQUENCE [LARGE SCALE GENOMIC DNA]</scope>
    <source>
        <strain evidence="7">CG12_big_fil_rev_8_21_14_0_65_43_15</strain>
    </source>
</reference>
<dbReference type="PANTHER" id="PTHR43409:SF7">
    <property type="entry name" value="BLL1977 PROTEIN"/>
    <property type="match status" value="1"/>
</dbReference>
<dbReference type="EMBL" id="PFGP01000022">
    <property type="protein sequence ID" value="PIW66870.1"/>
    <property type="molecule type" value="Genomic_DNA"/>
</dbReference>
<gene>
    <name evidence="7" type="ORF">COW11_01005</name>
</gene>
<keyword evidence="5" id="KW-0411">Iron-sulfur</keyword>
<evidence type="ECO:0000313" key="7">
    <source>
        <dbReference type="EMBL" id="PIW66870.1"/>
    </source>
</evidence>
<organism evidence="7 8">
    <name type="scientific">Candidatus Taenaricola geysiri</name>
    <dbReference type="NCBI Taxonomy" id="1974752"/>
    <lineage>
        <taxon>Bacteria</taxon>
        <taxon>Pseudomonadati</taxon>
        <taxon>Candidatus Omnitrophota</taxon>
        <taxon>Candidatus Taenaricola</taxon>
    </lineage>
</organism>
<dbReference type="GO" id="GO:0051536">
    <property type="term" value="F:iron-sulfur cluster binding"/>
    <property type="evidence" value="ECO:0007669"/>
    <property type="project" value="UniProtKB-KW"/>
</dbReference>